<gene>
    <name evidence="1" type="ORF">NCU08140</name>
</gene>
<organism evidence="1 2">
    <name type="scientific">Neurospora crassa (strain ATCC 24698 / 74-OR23-1A / CBS 708.71 / DSM 1257 / FGSC 987)</name>
    <dbReference type="NCBI Taxonomy" id="367110"/>
    <lineage>
        <taxon>Eukaryota</taxon>
        <taxon>Fungi</taxon>
        <taxon>Dikarya</taxon>
        <taxon>Ascomycota</taxon>
        <taxon>Pezizomycotina</taxon>
        <taxon>Sordariomycetes</taxon>
        <taxon>Sordariomycetidae</taxon>
        <taxon>Sordariales</taxon>
        <taxon>Sordariaceae</taxon>
        <taxon>Neurospora</taxon>
    </lineage>
</organism>
<name>Q7S3Z0_NEUCR</name>
<sequence>MPQRYLVKPARGFHITFLELIACLNATLSTCYRAHTRNTWRPTTLLSVNHTCLPGLEWGGRARAGKRRVWGSGRGIGLERGESYGFRVGYPVAWPPAAGNWRLTGLQPLTLKLVGLIG</sequence>
<evidence type="ECO:0000313" key="1">
    <source>
        <dbReference type="EMBL" id="EAA30211.1"/>
    </source>
</evidence>
<keyword evidence="2" id="KW-1185">Reference proteome</keyword>
<protein>
    <submittedName>
        <fullName evidence="1">Uncharacterized protein</fullName>
    </submittedName>
</protein>
<evidence type="ECO:0000313" key="2">
    <source>
        <dbReference type="Proteomes" id="UP000001805"/>
    </source>
</evidence>
<reference evidence="1 2" key="1">
    <citation type="journal article" date="2003" name="Nature">
        <title>The genome sequence of the filamentous fungus Neurospora crassa.</title>
        <authorList>
            <person name="Galagan J.E."/>
            <person name="Calvo S.E."/>
            <person name="Borkovich K.A."/>
            <person name="Selker E.U."/>
            <person name="Read N.D."/>
            <person name="Jaffe D."/>
            <person name="FitzHugh W."/>
            <person name="Ma L.J."/>
            <person name="Smirnov S."/>
            <person name="Purcell S."/>
            <person name="Rehman B."/>
            <person name="Elkins T."/>
            <person name="Engels R."/>
            <person name="Wang S."/>
            <person name="Nielsen C.B."/>
            <person name="Butler J."/>
            <person name="Endrizzi M."/>
            <person name="Qui D."/>
            <person name="Ianakiev P."/>
            <person name="Bell-Pedersen D."/>
            <person name="Nelson M.A."/>
            <person name="Werner-Washburne M."/>
            <person name="Selitrennikoff C.P."/>
            <person name="Kinsey J.A."/>
            <person name="Braun E.L."/>
            <person name="Zelter A."/>
            <person name="Schulte U."/>
            <person name="Kothe G.O."/>
            <person name="Jedd G."/>
            <person name="Mewes W."/>
            <person name="Staben C."/>
            <person name="Marcotte E."/>
            <person name="Greenberg D."/>
            <person name="Roy A."/>
            <person name="Foley K."/>
            <person name="Naylor J."/>
            <person name="Stange-Thomann N."/>
            <person name="Barrett R."/>
            <person name="Gnerre S."/>
            <person name="Kamal M."/>
            <person name="Kamvysselis M."/>
            <person name="Mauceli E."/>
            <person name="Bielke C."/>
            <person name="Rudd S."/>
            <person name="Frishman D."/>
            <person name="Krystofova S."/>
            <person name="Rasmussen C."/>
            <person name="Metzenberg R.L."/>
            <person name="Perkins D.D."/>
            <person name="Kroken S."/>
            <person name="Cogoni C."/>
            <person name="Macino G."/>
            <person name="Catcheside D."/>
            <person name="Li W."/>
            <person name="Pratt R.J."/>
            <person name="Osmani S.A."/>
            <person name="DeSouza C.P."/>
            <person name="Glass L."/>
            <person name="Orbach M.J."/>
            <person name="Berglund J.A."/>
            <person name="Voelker R."/>
            <person name="Yarden O."/>
            <person name="Plamann M."/>
            <person name="Seiler S."/>
            <person name="Dunlap J."/>
            <person name="Radford A."/>
            <person name="Aramayo R."/>
            <person name="Natvig D.O."/>
            <person name="Alex L.A."/>
            <person name="Mannhaupt G."/>
            <person name="Ebbole D.J."/>
            <person name="Freitag M."/>
            <person name="Paulsen I."/>
            <person name="Sachs M.S."/>
            <person name="Lander E.S."/>
            <person name="Nusbaum C."/>
            <person name="Birren B."/>
        </authorList>
    </citation>
    <scope>NUCLEOTIDE SEQUENCE [LARGE SCALE GENOMIC DNA]</scope>
    <source>
        <strain evidence="2">ATCC 24698 / 74-OR23-1A / CBS 708.71 / DSM 1257 / FGSC 987</strain>
    </source>
</reference>
<dbReference type="KEGG" id="ncr:NCU08140"/>
<dbReference type="Proteomes" id="UP000001805">
    <property type="component" value="Chromosome 7, Linkage Group VII"/>
</dbReference>
<dbReference type="PaxDb" id="5141-EFNCRP00000008332"/>
<dbReference type="VEuPathDB" id="FungiDB:NCU08140"/>
<dbReference type="InParanoid" id="Q7S3Z0"/>
<dbReference type="RefSeq" id="XP_959447.1">
    <property type="nucleotide sequence ID" value="XM_954354.1"/>
</dbReference>
<dbReference type="GeneID" id="3875594"/>
<dbReference type="HOGENOM" id="CLU_2073797_0_0_1"/>
<accession>Q7S3Z0</accession>
<dbReference type="AlphaFoldDB" id="Q7S3Z0"/>
<dbReference type="EMBL" id="CM002242">
    <property type="protein sequence ID" value="EAA30211.1"/>
    <property type="molecule type" value="Genomic_DNA"/>
</dbReference>
<proteinExistence type="predicted"/>